<reference evidence="2 3" key="1">
    <citation type="journal article" date="2019" name="Sci. Rep.">
        <title>Orb-weaving spider Araneus ventricosus genome elucidates the spidroin gene catalogue.</title>
        <authorList>
            <person name="Kono N."/>
            <person name="Nakamura H."/>
            <person name="Ohtoshi R."/>
            <person name="Moran D.A.P."/>
            <person name="Shinohara A."/>
            <person name="Yoshida Y."/>
            <person name="Fujiwara M."/>
            <person name="Mori M."/>
            <person name="Tomita M."/>
            <person name="Arakawa K."/>
        </authorList>
    </citation>
    <scope>NUCLEOTIDE SEQUENCE [LARGE SCALE GENOMIC DNA]</scope>
</reference>
<feature type="compositionally biased region" description="Basic and acidic residues" evidence="1">
    <location>
        <begin position="43"/>
        <end position="52"/>
    </location>
</feature>
<keyword evidence="3" id="KW-1185">Reference proteome</keyword>
<evidence type="ECO:0000313" key="3">
    <source>
        <dbReference type="Proteomes" id="UP000499080"/>
    </source>
</evidence>
<dbReference type="Proteomes" id="UP000499080">
    <property type="component" value="Unassembled WGS sequence"/>
</dbReference>
<feature type="region of interest" description="Disordered" evidence="1">
    <location>
        <begin position="42"/>
        <end position="66"/>
    </location>
</feature>
<organism evidence="2 3">
    <name type="scientific">Araneus ventricosus</name>
    <name type="common">Orbweaver spider</name>
    <name type="synonym">Epeira ventricosa</name>
    <dbReference type="NCBI Taxonomy" id="182803"/>
    <lineage>
        <taxon>Eukaryota</taxon>
        <taxon>Metazoa</taxon>
        <taxon>Ecdysozoa</taxon>
        <taxon>Arthropoda</taxon>
        <taxon>Chelicerata</taxon>
        <taxon>Arachnida</taxon>
        <taxon>Araneae</taxon>
        <taxon>Araneomorphae</taxon>
        <taxon>Entelegynae</taxon>
        <taxon>Araneoidea</taxon>
        <taxon>Araneidae</taxon>
        <taxon>Araneus</taxon>
    </lineage>
</organism>
<sequence>MKRGRRTDLHAPLLPDEVDDVAHVVHLHVRDRVLLQDALVEGARQEEEHHQAEEDEDGQGDPEGPVWESSEILYTYCIFSDCSKRSYFRQNRGN</sequence>
<evidence type="ECO:0000313" key="2">
    <source>
        <dbReference type="EMBL" id="GBM02843.1"/>
    </source>
</evidence>
<proteinExistence type="predicted"/>
<dbReference type="EMBL" id="BGPR01000184">
    <property type="protein sequence ID" value="GBM02843.1"/>
    <property type="molecule type" value="Genomic_DNA"/>
</dbReference>
<dbReference type="AlphaFoldDB" id="A0A4Y2CER8"/>
<protein>
    <submittedName>
        <fullName evidence="2">Uncharacterized protein</fullName>
    </submittedName>
</protein>
<gene>
    <name evidence="2" type="ORF">AVEN_52022_1</name>
</gene>
<name>A0A4Y2CER8_ARAVE</name>
<accession>A0A4Y2CER8</accession>
<comment type="caution">
    <text evidence="2">The sequence shown here is derived from an EMBL/GenBank/DDBJ whole genome shotgun (WGS) entry which is preliminary data.</text>
</comment>
<evidence type="ECO:0000256" key="1">
    <source>
        <dbReference type="SAM" id="MobiDB-lite"/>
    </source>
</evidence>